<dbReference type="GO" id="GO:0032259">
    <property type="term" value="P:methylation"/>
    <property type="evidence" value="ECO:0007669"/>
    <property type="project" value="UniProtKB-KW"/>
</dbReference>
<gene>
    <name evidence="3" type="ORF">RradSPS_0139</name>
    <name evidence="4" type="ORF">SIL72_02210</name>
</gene>
<dbReference type="EMBL" id="JAWXXX010000001">
    <property type="protein sequence ID" value="MDX5892833.1"/>
    <property type="molecule type" value="Genomic_DNA"/>
</dbReference>
<reference evidence="4" key="2">
    <citation type="submission" date="2023-11" db="EMBL/GenBank/DDBJ databases">
        <title>MicrobeMod: A computational toolkit for identifying prokaryotic methylation and restriction-modification with nanopore sequencing.</title>
        <authorList>
            <person name="Crits-Christoph A."/>
            <person name="Kang S.C."/>
            <person name="Lee H."/>
            <person name="Ostrov N."/>
        </authorList>
    </citation>
    <scope>NUCLEOTIDE SEQUENCE</scope>
    <source>
        <strain evidence="4">ATCC 51242</strain>
    </source>
</reference>
<evidence type="ECO:0000313" key="3">
    <source>
        <dbReference type="EMBL" id="AHY45422.1"/>
    </source>
</evidence>
<dbReference type="InterPro" id="IPR029063">
    <property type="entry name" value="SAM-dependent_MTases_sf"/>
</dbReference>
<dbReference type="Gene3D" id="3.40.50.150">
    <property type="entry name" value="Vaccinia Virus protein VP39"/>
    <property type="match status" value="1"/>
</dbReference>
<dbReference type="STRING" id="42256.RradSPS_0139"/>
<dbReference type="EMBL" id="CP007514">
    <property type="protein sequence ID" value="AHY45422.1"/>
    <property type="molecule type" value="Genomic_DNA"/>
</dbReference>
<sequence>MSDARSLFDGLAEEYDRGCLRTVPDPEGLYGAVVRSLPFRPDRELRVLDLGAGTGLLSAKVAERFPEARITLVDLSVRMLDVARRRFAHSPGRFVFRVLDYVREPLPGGPSGFEVVVSALSLHHLAHGDKQKTFGKVHASLAGGGRFVNADRVRTEKPPGVSHDHEHDGPHAVEVATLKEQIGWLREAGFEEVECRYESGPENNRFAVYGGRKS</sequence>
<dbReference type="GO" id="GO:0008168">
    <property type="term" value="F:methyltransferase activity"/>
    <property type="evidence" value="ECO:0007669"/>
    <property type="project" value="UniProtKB-KW"/>
</dbReference>
<keyword evidence="3" id="KW-0489">Methyltransferase</keyword>
<name>A0A023WYX0_RUBRA</name>
<dbReference type="PANTHER" id="PTHR43861:SF3">
    <property type="entry name" value="PUTATIVE (AFU_ORTHOLOGUE AFUA_2G14390)-RELATED"/>
    <property type="match status" value="1"/>
</dbReference>
<reference evidence="3 5" key="1">
    <citation type="submission" date="2014-03" db="EMBL/GenBank/DDBJ databases">
        <title>Complete genome sequence of the Radio-Resistant Rubrobacter radiotolerans RSPS-4.</title>
        <authorList>
            <person name="Egas C.C."/>
            <person name="Barroso C.C."/>
            <person name="Froufe H.J.C."/>
            <person name="Pacheco J.J."/>
            <person name="Albuquerque L.L."/>
            <person name="da Costa M.M.S."/>
        </authorList>
    </citation>
    <scope>NUCLEOTIDE SEQUENCE [LARGE SCALE GENOMIC DNA]</scope>
    <source>
        <strain evidence="3 5">RSPS-4</strain>
    </source>
</reference>
<evidence type="ECO:0000313" key="4">
    <source>
        <dbReference type="EMBL" id="MDX5892833.1"/>
    </source>
</evidence>
<proteinExistence type="predicted"/>
<keyword evidence="1 3" id="KW-0808">Transferase</keyword>
<dbReference type="HOGENOM" id="CLU_081790_1_0_11"/>
<accession>A0A023WYX0</accession>
<dbReference type="KEGG" id="rrd:RradSPS_0139"/>
<dbReference type="CDD" id="cd02440">
    <property type="entry name" value="AdoMet_MTases"/>
    <property type="match status" value="1"/>
</dbReference>
<evidence type="ECO:0000256" key="1">
    <source>
        <dbReference type="ARBA" id="ARBA00022679"/>
    </source>
</evidence>
<dbReference type="Proteomes" id="UP001281130">
    <property type="component" value="Unassembled WGS sequence"/>
</dbReference>
<dbReference type="EC" id="2.1.-.-" evidence="4"/>
<dbReference type="AlphaFoldDB" id="A0A023WYX0"/>
<feature type="domain" description="Methyltransferase" evidence="2">
    <location>
        <begin position="47"/>
        <end position="145"/>
    </location>
</feature>
<dbReference type="Proteomes" id="UP000025229">
    <property type="component" value="Chromosome"/>
</dbReference>
<organism evidence="3 5">
    <name type="scientific">Rubrobacter radiotolerans</name>
    <name type="common">Arthrobacter radiotolerans</name>
    <dbReference type="NCBI Taxonomy" id="42256"/>
    <lineage>
        <taxon>Bacteria</taxon>
        <taxon>Bacillati</taxon>
        <taxon>Actinomycetota</taxon>
        <taxon>Rubrobacteria</taxon>
        <taxon>Rubrobacterales</taxon>
        <taxon>Rubrobacteraceae</taxon>
        <taxon>Rubrobacter</taxon>
    </lineage>
</organism>
<keyword evidence="5" id="KW-1185">Reference proteome</keyword>
<evidence type="ECO:0000313" key="5">
    <source>
        <dbReference type="Proteomes" id="UP000025229"/>
    </source>
</evidence>
<evidence type="ECO:0000259" key="2">
    <source>
        <dbReference type="Pfam" id="PF13649"/>
    </source>
</evidence>
<dbReference type="RefSeq" id="WP_038680019.1">
    <property type="nucleotide sequence ID" value="NZ_CP007514.1"/>
</dbReference>
<dbReference type="InterPro" id="IPR041698">
    <property type="entry name" value="Methyltransf_25"/>
</dbReference>
<protein>
    <submittedName>
        <fullName evidence="4">Class I SAM-dependent methyltransferase</fullName>
        <ecNumber evidence="4">2.1.-.-</ecNumber>
    </submittedName>
    <submittedName>
        <fullName evidence="3">Methyltransferase domain</fullName>
    </submittedName>
</protein>
<dbReference type="eggNOG" id="COG2226">
    <property type="taxonomic scope" value="Bacteria"/>
</dbReference>
<dbReference type="SUPFAM" id="SSF53335">
    <property type="entry name" value="S-adenosyl-L-methionine-dependent methyltransferases"/>
    <property type="match status" value="1"/>
</dbReference>
<dbReference type="Pfam" id="PF13649">
    <property type="entry name" value="Methyltransf_25"/>
    <property type="match status" value="1"/>
</dbReference>
<dbReference type="PANTHER" id="PTHR43861">
    <property type="entry name" value="TRANS-ACONITATE 2-METHYLTRANSFERASE-RELATED"/>
    <property type="match status" value="1"/>
</dbReference>